<dbReference type="AlphaFoldDB" id="A0A6V8KLH3"/>
<gene>
    <name evidence="1" type="ORF">Phou_102320</name>
</gene>
<sequence>MTAATAALFAATGCGLTDGETSSTVETYDFTEIKTIDLRGEAGAVEVVATAGGVRVTERREYSGTAPKTSRRTDGGTLFLRDDGCDTQWRIRKNCETTYRIEAPAGISLKINVDAAPVTITGITGPLDVTTDVGAINGTGLAGNTRVRTDVGDVDLRYGAAPDSLDATNDVGSTTVYLPSTAAYRFDVRVDVGDTTIDLPNRADANHRIKLTADVGDITVHAA</sequence>
<name>A0A6V8KLH3_9ACTN</name>
<reference evidence="1 2" key="2">
    <citation type="submission" date="2020-03" db="EMBL/GenBank/DDBJ databases">
        <authorList>
            <person name="Ichikawa N."/>
            <person name="Kimura A."/>
            <person name="Kitahashi Y."/>
            <person name="Uohara A."/>
        </authorList>
    </citation>
    <scope>NUCLEOTIDE SEQUENCE [LARGE SCALE GENOMIC DNA]</scope>
    <source>
        <strain evidence="1 2">NBRC 108639</strain>
    </source>
</reference>
<protein>
    <recommendedName>
        <fullName evidence="3">Adhesin domain-containing protein</fullName>
    </recommendedName>
</protein>
<organism evidence="1 2">
    <name type="scientific">Phytohabitans houttuyneae</name>
    <dbReference type="NCBI Taxonomy" id="1076126"/>
    <lineage>
        <taxon>Bacteria</taxon>
        <taxon>Bacillati</taxon>
        <taxon>Actinomycetota</taxon>
        <taxon>Actinomycetes</taxon>
        <taxon>Micromonosporales</taxon>
        <taxon>Micromonosporaceae</taxon>
    </lineage>
</organism>
<accession>A0A6V8KLH3</accession>
<evidence type="ECO:0000313" key="2">
    <source>
        <dbReference type="Proteomes" id="UP000482800"/>
    </source>
</evidence>
<comment type="caution">
    <text evidence="1">The sequence shown here is derived from an EMBL/GenBank/DDBJ whole genome shotgun (WGS) entry which is preliminary data.</text>
</comment>
<reference evidence="1 2" key="1">
    <citation type="submission" date="2020-03" db="EMBL/GenBank/DDBJ databases">
        <title>Whole genome shotgun sequence of Phytohabitans houttuyneae NBRC 108639.</title>
        <authorList>
            <person name="Komaki H."/>
            <person name="Tamura T."/>
        </authorList>
    </citation>
    <scope>NUCLEOTIDE SEQUENCE [LARGE SCALE GENOMIC DNA]</scope>
    <source>
        <strain evidence="1 2">NBRC 108639</strain>
    </source>
</reference>
<proteinExistence type="predicted"/>
<dbReference type="Gene3D" id="2.160.20.120">
    <property type="match status" value="1"/>
</dbReference>
<evidence type="ECO:0008006" key="3">
    <source>
        <dbReference type="Google" id="ProtNLM"/>
    </source>
</evidence>
<keyword evidence="2" id="KW-1185">Reference proteome</keyword>
<evidence type="ECO:0000313" key="1">
    <source>
        <dbReference type="EMBL" id="GFJ86052.1"/>
    </source>
</evidence>
<dbReference type="EMBL" id="BLPF01000005">
    <property type="protein sequence ID" value="GFJ86052.1"/>
    <property type="molecule type" value="Genomic_DNA"/>
</dbReference>
<dbReference type="Proteomes" id="UP000482800">
    <property type="component" value="Unassembled WGS sequence"/>
</dbReference>